<dbReference type="Pfam" id="PF10025">
    <property type="entry name" value="DUF2267"/>
    <property type="match status" value="1"/>
</dbReference>
<accession>A0A9X1IDM3</accession>
<evidence type="ECO:0000313" key="2">
    <source>
        <dbReference type="Proteomes" id="UP001139311"/>
    </source>
</evidence>
<keyword evidence="2" id="KW-1185">Reference proteome</keyword>
<proteinExistence type="predicted"/>
<gene>
    <name evidence="1" type="ORF">LHA35_13610</name>
</gene>
<dbReference type="InterPro" id="IPR038282">
    <property type="entry name" value="DUF2267_sf"/>
</dbReference>
<dbReference type="InterPro" id="IPR018727">
    <property type="entry name" value="DUF2267"/>
</dbReference>
<reference evidence="1" key="1">
    <citation type="submission" date="2021-10" db="EMBL/GenBank/DDBJ databases">
        <title>Roseicella aerolatum sp. nov., isolated from aerosols of e-waste dismantling site.</title>
        <authorList>
            <person name="Qin T."/>
        </authorList>
    </citation>
    <scope>NUCLEOTIDE SEQUENCE</scope>
    <source>
        <strain evidence="1">GB24</strain>
    </source>
</reference>
<dbReference type="Gene3D" id="1.10.490.110">
    <property type="entry name" value="Uncharacterized conserved protein DUF2267"/>
    <property type="match status" value="1"/>
</dbReference>
<dbReference type="RefSeq" id="WP_226608818.1">
    <property type="nucleotide sequence ID" value="NZ_JAJAQI010000018.1"/>
</dbReference>
<dbReference type="Proteomes" id="UP001139311">
    <property type="component" value="Unassembled WGS sequence"/>
</dbReference>
<name>A0A9X1IDM3_9PROT</name>
<comment type="caution">
    <text evidence="1">The sequence shown here is derived from an EMBL/GenBank/DDBJ whole genome shotgun (WGS) entry which is preliminary data.</text>
</comment>
<dbReference type="EMBL" id="JAJAQI010000018">
    <property type="protein sequence ID" value="MCB4822769.1"/>
    <property type="molecule type" value="Genomic_DNA"/>
</dbReference>
<dbReference type="AlphaFoldDB" id="A0A9X1IDM3"/>
<organism evidence="1 2">
    <name type="scientific">Roseicella aerolata</name>
    <dbReference type="NCBI Taxonomy" id="2883479"/>
    <lineage>
        <taxon>Bacteria</taxon>
        <taxon>Pseudomonadati</taxon>
        <taxon>Pseudomonadota</taxon>
        <taxon>Alphaproteobacteria</taxon>
        <taxon>Acetobacterales</taxon>
        <taxon>Roseomonadaceae</taxon>
        <taxon>Roseicella</taxon>
    </lineage>
</organism>
<protein>
    <submittedName>
        <fullName evidence="1">DUF2267 domain-containing protein</fullName>
    </submittedName>
</protein>
<sequence length="153" mass="16931">MAATGLEVWDKTLQTTNIWLDEIMAEIGPDRQLAWHVLSAVLRTLRDRVPLELAVHLGAQLPLLVRGVYYDQWHPAGKPERMRGLDEFLAGIADKLGGVRPVDPGDATRAVLRTLSRHLDRGQVLKVAGALPQQVREIWPLEDLPPAQGAARA</sequence>
<evidence type="ECO:0000313" key="1">
    <source>
        <dbReference type="EMBL" id="MCB4822769.1"/>
    </source>
</evidence>